<dbReference type="Gene3D" id="1.25.10.10">
    <property type="entry name" value="Leucine-rich Repeat Variant"/>
    <property type="match status" value="2"/>
</dbReference>
<sequence length="552" mass="61675">MSENSTVEKTIRVLEQSKSPAAQAVLMHALTVNDPQIRDMAARALVRSGSALGKTEVIRHIDVLSPDVVEELSEDEKAMSFPLRQCMEHGDHESSRKALETIESAHLYGEIPFLVKLIATASGERADQCEQVLLALIDKLYEQRSKQKASEPTSINQHCEELLQLFGLELSQFEKLKRPRALIESVLILSDPEDGVARQLIRESSTDCQGMVWDILLESRHDGVLMFLIKSLNIKYVHPRILEIVARRRDIEFQLALVRSIPERLSVNQERNFCQLQGLPWLFPGERLWQSIPDQWQGRVIRLVDALAFRHDQRVGFYESALEHAGVQGKVAAAQHRTMIRPQLFEQFVLEALESEDPAIEGWAVSELRNTELPDKYRFLVNRLDSGCPEVQRQAREALGRFDVPTAILFCETARPSVGPKLAELLLKINPDASQDLARELANPVRTRRLRAAKAAAFMGMEGNVTEALIEMLFDSDSIVRRAVAEILGSVPTPAVVGALETLLEDSSPRVREAAEASLQQILATDEGQAASEAAKAQAKLEMANQPEGDLL</sequence>
<dbReference type="Pfam" id="PF13646">
    <property type="entry name" value="HEAT_2"/>
    <property type="match status" value="1"/>
</dbReference>
<protein>
    <recommendedName>
        <fullName evidence="3">PBS lyase HEAT domain protein repeat-containing protein</fullName>
    </recommendedName>
</protein>
<evidence type="ECO:0000313" key="1">
    <source>
        <dbReference type="EMBL" id="ADY60038.1"/>
    </source>
</evidence>
<dbReference type="AlphaFoldDB" id="F0SNW2"/>
<dbReference type="STRING" id="756272.Plabr_2437"/>
<evidence type="ECO:0000313" key="2">
    <source>
        <dbReference type="Proteomes" id="UP000006860"/>
    </source>
</evidence>
<accession>F0SNW2</accession>
<dbReference type="RefSeq" id="WP_013628762.1">
    <property type="nucleotide sequence ID" value="NC_015174.1"/>
</dbReference>
<dbReference type="InterPro" id="IPR011989">
    <property type="entry name" value="ARM-like"/>
</dbReference>
<dbReference type="Proteomes" id="UP000006860">
    <property type="component" value="Chromosome"/>
</dbReference>
<dbReference type="eggNOG" id="COG1413">
    <property type="taxonomic scope" value="Bacteria"/>
</dbReference>
<dbReference type="InterPro" id="IPR016024">
    <property type="entry name" value="ARM-type_fold"/>
</dbReference>
<dbReference type="GO" id="GO:0016491">
    <property type="term" value="F:oxidoreductase activity"/>
    <property type="evidence" value="ECO:0007669"/>
    <property type="project" value="TreeGrafter"/>
</dbReference>
<dbReference type="PANTHER" id="PTHR12697">
    <property type="entry name" value="PBS LYASE HEAT-LIKE PROTEIN"/>
    <property type="match status" value="1"/>
</dbReference>
<dbReference type="HOGENOM" id="CLU_493379_0_0_0"/>
<keyword evidence="2" id="KW-1185">Reference proteome</keyword>
<reference evidence="2" key="1">
    <citation type="submission" date="2011-02" db="EMBL/GenBank/DDBJ databases">
        <title>The complete genome of Planctomyces brasiliensis DSM 5305.</title>
        <authorList>
            <person name="Lucas S."/>
            <person name="Copeland A."/>
            <person name="Lapidus A."/>
            <person name="Bruce D."/>
            <person name="Goodwin L."/>
            <person name="Pitluck S."/>
            <person name="Kyrpides N."/>
            <person name="Mavromatis K."/>
            <person name="Pagani I."/>
            <person name="Ivanova N."/>
            <person name="Ovchinnikova G."/>
            <person name="Lu M."/>
            <person name="Detter J.C."/>
            <person name="Han C."/>
            <person name="Land M."/>
            <person name="Hauser L."/>
            <person name="Markowitz V."/>
            <person name="Cheng J.-F."/>
            <person name="Hugenholtz P."/>
            <person name="Woyke T."/>
            <person name="Wu D."/>
            <person name="Tindall B."/>
            <person name="Pomrenke H.G."/>
            <person name="Brambilla E."/>
            <person name="Klenk H.-P."/>
            <person name="Eisen J.A."/>
        </authorList>
    </citation>
    <scope>NUCLEOTIDE SEQUENCE [LARGE SCALE GENOMIC DNA]</scope>
    <source>
        <strain evidence="2">ATCC 49424 / DSM 5305 / JCM 21570 / NBRC 103401 / IFAM 1448</strain>
    </source>
</reference>
<dbReference type="PANTHER" id="PTHR12697:SF5">
    <property type="entry name" value="DEOXYHYPUSINE HYDROXYLASE"/>
    <property type="match status" value="1"/>
</dbReference>
<dbReference type="SUPFAM" id="SSF48371">
    <property type="entry name" value="ARM repeat"/>
    <property type="match status" value="1"/>
</dbReference>
<evidence type="ECO:0008006" key="3">
    <source>
        <dbReference type="Google" id="ProtNLM"/>
    </source>
</evidence>
<dbReference type="KEGG" id="pbs:Plabr_2437"/>
<name>F0SNW2_RUBBR</name>
<gene>
    <name evidence="1" type="ordered locus">Plabr_2437</name>
</gene>
<proteinExistence type="predicted"/>
<dbReference type="EMBL" id="CP002546">
    <property type="protein sequence ID" value="ADY60038.1"/>
    <property type="molecule type" value="Genomic_DNA"/>
</dbReference>
<organism evidence="1 2">
    <name type="scientific">Rubinisphaera brasiliensis (strain ATCC 49424 / DSM 5305 / JCM 21570 / IAM 15109 / NBRC 103401 / IFAM 1448)</name>
    <name type="common">Planctomyces brasiliensis</name>
    <dbReference type="NCBI Taxonomy" id="756272"/>
    <lineage>
        <taxon>Bacteria</taxon>
        <taxon>Pseudomonadati</taxon>
        <taxon>Planctomycetota</taxon>
        <taxon>Planctomycetia</taxon>
        <taxon>Planctomycetales</taxon>
        <taxon>Planctomycetaceae</taxon>
        <taxon>Rubinisphaera</taxon>
    </lineage>
</organism>